<organism evidence="1 2">
    <name type="scientific">Rhodopirellula europaea SH398</name>
    <dbReference type="NCBI Taxonomy" id="1263868"/>
    <lineage>
        <taxon>Bacteria</taxon>
        <taxon>Pseudomonadati</taxon>
        <taxon>Planctomycetota</taxon>
        <taxon>Planctomycetia</taxon>
        <taxon>Pirellulales</taxon>
        <taxon>Pirellulaceae</taxon>
        <taxon>Rhodopirellula</taxon>
    </lineage>
</organism>
<gene>
    <name evidence="1" type="ORF">RESH_00748</name>
</gene>
<dbReference type="AlphaFoldDB" id="M5SAN1"/>
<dbReference type="EMBL" id="ANOF01000024">
    <property type="protein sequence ID" value="EMI28693.1"/>
    <property type="molecule type" value="Genomic_DNA"/>
</dbReference>
<dbReference type="PATRIC" id="fig|1263868.3.peg.814"/>
<evidence type="ECO:0000313" key="2">
    <source>
        <dbReference type="Proteomes" id="UP000011996"/>
    </source>
</evidence>
<comment type="caution">
    <text evidence="1">The sequence shown here is derived from an EMBL/GenBank/DDBJ whole genome shotgun (WGS) entry which is preliminary data.</text>
</comment>
<protein>
    <submittedName>
        <fullName evidence="1">Uncharacterized protein</fullName>
    </submittedName>
</protein>
<sequence>MPVAVETVGSEDRVCVGCIVGRHPIDLVPTTEGFYDTALNETDDV</sequence>
<accession>M5SAN1</accession>
<reference evidence="1 2" key="1">
    <citation type="journal article" date="2013" name="Mar. Genomics">
        <title>Expression of sulfatases in Rhodopirellula baltica and the diversity of sulfatases in the genus Rhodopirellula.</title>
        <authorList>
            <person name="Wegner C.E."/>
            <person name="Richter-Heitmann T."/>
            <person name="Klindworth A."/>
            <person name="Klockow C."/>
            <person name="Richter M."/>
            <person name="Achstetter T."/>
            <person name="Glockner F.O."/>
            <person name="Harder J."/>
        </authorList>
    </citation>
    <scope>NUCLEOTIDE SEQUENCE [LARGE SCALE GENOMIC DNA]</scope>
    <source>
        <strain evidence="1 2">SH398</strain>
    </source>
</reference>
<proteinExistence type="predicted"/>
<name>M5SAN1_9BACT</name>
<evidence type="ECO:0000313" key="1">
    <source>
        <dbReference type="EMBL" id="EMI28693.1"/>
    </source>
</evidence>
<dbReference type="Proteomes" id="UP000011996">
    <property type="component" value="Unassembled WGS sequence"/>
</dbReference>